<accession>A0A8J5TEG0</accession>
<feature type="region of interest" description="Disordered" evidence="1">
    <location>
        <begin position="1"/>
        <end position="28"/>
    </location>
</feature>
<protein>
    <submittedName>
        <fullName evidence="2">Uncharacterized protein</fullName>
    </submittedName>
</protein>
<reference evidence="2" key="1">
    <citation type="journal article" date="2021" name="bioRxiv">
        <title>Whole Genome Assembly and Annotation of Northern Wild Rice, Zizania palustris L., Supports a Whole Genome Duplication in the Zizania Genus.</title>
        <authorList>
            <person name="Haas M."/>
            <person name="Kono T."/>
            <person name="Macchietto M."/>
            <person name="Millas R."/>
            <person name="McGilp L."/>
            <person name="Shao M."/>
            <person name="Duquette J."/>
            <person name="Hirsch C.N."/>
            <person name="Kimball J."/>
        </authorList>
    </citation>
    <scope>NUCLEOTIDE SEQUENCE</scope>
    <source>
        <tissue evidence="2">Fresh leaf tissue</tissue>
    </source>
</reference>
<comment type="caution">
    <text evidence="2">The sequence shown here is derived from an EMBL/GenBank/DDBJ whole genome shotgun (WGS) entry which is preliminary data.</text>
</comment>
<name>A0A8J5TEG0_ZIZPA</name>
<gene>
    <name evidence="2" type="ORF">GUJ93_ZPchr0019g2680</name>
</gene>
<proteinExistence type="predicted"/>
<dbReference type="AlphaFoldDB" id="A0A8J5TEG0"/>
<evidence type="ECO:0000313" key="3">
    <source>
        <dbReference type="Proteomes" id="UP000729402"/>
    </source>
</evidence>
<evidence type="ECO:0000256" key="1">
    <source>
        <dbReference type="SAM" id="MobiDB-lite"/>
    </source>
</evidence>
<dbReference type="Proteomes" id="UP000729402">
    <property type="component" value="Unassembled WGS sequence"/>
</dbReference>
<sequence>MWLHSALAHSFSGSGSSRSTSPILSSPRKLRLSPAAPLFSSIPGEALVQRAPLISSQSHPDATSPARTAPELLAPSQSPPPPAGALLPSPSLTSRITKNAPK</sequence>
<evidence type="ECO:0000313" key="2">
    <source>
        <dbReference type="EMBL" id="KAG8081715.1"/>
    </source>
</evidence>
<dbReference type="EMBL" id="JAAALK010000087">
    <property type="protein sequence ID" value="KAG8081715.1"/>
    <property type="molecule type" value="Genomic_DNA"/>
</dbReference>
<organism evidence="2 3">
    <name type="scientific">Zizania palustris</name>
    <name type="common">Northern wild rice</name>
    <dbReference type="NCBI Taxonomy" id="103762"/>
    <lineage>
        <taxon>Eukaryota</taxon>
        <taxon>Viridiplantae</taxon>
        <taxon>Streptophyta</taxon>
        <taxon>Embryophyta</taxon>
        <taxon>Tracheophyta</taxon>
        <taxon>Spermatophyta</taxon>
        <taxon>Magnoliopsida</taxon>
        <taxon>Liliopsida</taxon>
        <taxon>Poales</taxon>
        <taxon>Poaceae</taxon>
        <taxon>BOP clade</taxon>
        <taxon>Oryzoideae</taxon>
        <taxon>Oryzeae</taxon>
        <taxon>Zizaniinae</taxon>
        <taxon>Zizania</taxon>
    </lineage>
</organism>
<reference evidence="2" key="2">
    <citation type="submission" date="2021-02" db="EMBL/GenBank/DDBJ databases">
        <authorList>
            <person name="Kimball J.A."/>
            <person name="Haas M.W."/>
            <person name="Macchietto M."/>
            <person name="Kono T."/>
            <person name="Duquette J."/>
            <person name="Shao M."/>
        </authorList>
    </citation>
    <scope>NUCLEOTIDE SEQUENCE</scope>
    <source>
        <tissue evidence="2">Fresh leaf tissue</tissue>
    </source>
</reference>
<feature type="compositionally biased region" description="Polar residues" evidence="1">
    <location>
        <begin position="93"/>
        <end position="102"/>
    </location>
</feature>
<keyword evidence="3" id="KW-1185">Reference proteome</keyword>
<feature type="region of interest" description="Disordered" evidence="1">
    <location>
        <begin position="51"/>
        <end position="102"/>
    </location>
</feature>
<feature type="compositionally biased region" description="Low complexity" evidence="1">
    <location>
        <begin position="1"/>
        <end position="27"/>
    </location>
</feature>